<feature type="compositionally biased region" description="Polar residues" evidence="2">
    <location>
        <begin position="1"/>
        <end position="18"/>
    </location>
</feature>
<sequence>MFNTVASSRRLTRNSADTSAPKMHIQELHAKAKADRENIARPSVAVAHSNTDAASKTTFKFSIRHHKSSLEPDSDERGVSSETKQTSHHGSNEGNTAQKLSKMLTMLNWNYAILRDNLDNAKRQLIEKNDRYQALEQKYAEQRGQRINDKHLVDTWAQEAADANARCENVDSAKRDLEDRLTEAKATNQADVGAKDCEIETLKADHEIALAVKDAETEKWHRACLQKDSAFQTAVTKLTTERDETQAKANREKKKIWNTSRIQKDALKAELEGLRIRFDRMAADSNDANFKERETIVGLVARNQQLEMEHGTMSRMLQHDHTKGSERHQLHSVIEASTITREQAQELRATVRQLEEQNENILDTLQNVMGDCTRHQEAERDMRAELHRTQSTMQLLEDKLAFARTQVRDATKQLEQMQQNAVPAGAHCVALDMVEQENENLRDLLQAERNEKMDMQVKLDKLDSENLSLSIEHDSIEAELIGHKKSSSTLRDSTEASMHELNMLRKGVHGQQGVLGEQEHRELLNLVTKTTKKNKALEESTAEMEERMQTVERYGATIKDKFESEVMKAKNHSEYAWHLYYNEAVPTTERLHAEIAALKAEKGEQHFVEPTPPANPVVFDRKTLPCAVYSGLAGVPAHLITSAVYEAEGSTRLSATAEALETLRPQGRQPVVVAGKVWLSRLVKPFSEEEAVMQIEADRHQASLGSAVSGQSSVSNTYAPRNHHILTNASIYNGLPADDSESQTPFLVHTSSKRAHSPVIAKRDNQTAARCEPAQSTTMQAPQPQPRIVRCATQTIISKGWQVPEYQSAWQELDERMTREAWEEFDDGLKIDWVKLYVVTEND</sequence>
<name>A0AAD4NVJ0_9PLEO</name>
<feature type="region of interest" description="Disordered" evidence="2">
    <location>
        <begin position="1"/>
        <end position="24"/>
    </location>
</feature>
<proteinExistence type="predicted"/>
<accession>A0AAD4NVJ0</accession>
<feature type="coiled-coil region" evidence="1">
    <location>
        <begin position="337"/>
        <end position="479"/>
    </location>
</feature>
<evidence type="ECO:0000256" key="2">
    <source>
        <dbReference type="SAM" id="MobiDB-lite"/>
    </source>
</evidence>
<dbReference type="Proteomes" id="UP001199106">
    <property type="component" value="Unassembled WGS sequence"/>
</dbReference>
<evidence type="ECO:0000313" key="4">
    <source>
        <dbReference type="Proteomes" id="UP001199106"/>
    </source>
</evidence>
<feature type="compositionally biased region" description="Polar residues" evidence="2">
    <location>
        <begin position="80"/>
        <end position="97"/>
    </location>
</feature>
<feature type="coiled-coil region" evidence="1">
    <location>
        <begin position="527"/>
        <end position="554"/>
    </location>
</feature>
<feature type="region of interest" description="Disordered" evidence="2">
    <location>
        <begin position="63"/>
        <end position="97"/>
    </location>
</feature>
<gene>
    <name evidence="3" type="ORF">G6011_00970</name>
</gene>
<evidence type="ECO:0000256" key="1">
    <source>
        <dbReference type="SAM" id="Coils"/>
    </source>
</evidence>
<dbReference type="EMBL" id="JAANER010000001">
    <property type="protein sequence ID" value="KAG9195849.1"/>
    <property type="molecule type" value="Genomic_DNA"/>
</dbReference>
<protein>
    <submittedName>
        <fullName evidence="3">Uncharacterized protein</fullName>
    </submittedName>
</protein>
<reference evidence="3" key="1">
    <citation type="submission" date="2021-07" db="EMBL/GenBank/DDBJ databases">
        <title>Genome Resource of American Ginseng Black Spot Pathogen Alternaria panax.</title>
        <authorList>
            <person name="Qiu C."/>
            <person name="Wang W."/>
            <person name="Liu Z."/>
        </authorList>
    </citation>
    <scope>NUCLEOTIDE SEQUENCE</scope>
    <source>
        <strain evidence="3">BNCC115425</strain>
    </source>
</reference>
<feature type="coiled-coil region" evidence="1">
    <location>
        <begin position="104"/>
        <end position="187"/>
    </location>
</feature>
<evidence type="ECO:0000313" key="3">
    <source>
        <dbReference type="EMBL" id="KAG9195849.1"/>
    </source>
</evidence>
<keyword evidence="1" id="KW-0175">Coiled coil</keyword>
<feature type="coiled-coil region" evidence="1">
    <location>
        <begin position="235"/>
        <end position="284"/>
    </location>
</feature>
<keyword evidence="4" id="KW-1185">Reference proteome</keyword>
<organism evidence="3 4">
    <name type="scientific">Alternaria panax</name>
    <dbReference type="NCBI Taxonomy" id="48097"/>
    <lineage>
        <taxon>Eukaryota</taxon>
        <taxon>Fungi</taxon>
        <taxon>Dikarya</taxon>
        <taxon>Ascomycota</taxon>
        <taxon>Pezizomycotina</taxon>
        <taxon>Dothideomycetes</taxon>
        <taxon>Pleosporomycetidae</taxon>
        <taxon>Pleosporales</taxon>
        <taxon>Pleosporineae</taxon>
        <taxon>Pleosporaceae</taxon>
        <taxon>Alternaria</taxon>
        <taxon>Alternaria sect. Panax</taxon>
    </lineage>
</organism>
<comment type="caution">
    <text evidence="3">The sequence shown here is derived from an EMBL/GenBank/DDBJ whole genome shotgun (WGS) entry which is preliminary data.</text>
</comment>
<dbReference type="AlphaFoldDB" id="A0AAD4NVJ0"/>